<dbReference type="RefSeq" id="WP_155163769.1">
    <property type="nucleotide sequence ID" value="NZ_CATWQF010000002.1"/>
</dbReference>
<evidence type="ECO:0000256" key="1">
    <source>
        <dbReference type="SAM" id="SignalP"/>
    </source>
</evidence>
<dbReference type="Proteomes" id="UP000443070">
    <property type="component" value="Unassembled WGS sequence"/>
</dbReference>
<feature type="chain" id="PRO_5031312150" description="Lipoprotein" evidence="1">
    <location>
        <begin position="28"/>
        <end position="181"/>
    </location>
</feature>
<sequence length="181" mass="20498">MKKILQYFILTIMAVCFSIPAFSSAEAATVALLPLVNNVKGDELAGQIFYQEAIGTLNDYPEYMMIENDKLTAAIEKAHITYVTDEAALRAIAKDGDVDVVIAMQLDALDDSIIDSSEERTLKLDLKGYAVVYNRLNDSFYKHRIYSDKTIPEALTSRWDWVHEEWGRAVRVEIDRALKTE</sequence>
<dbReference type="EMBL" id="WNBM01000002">
    <property type="protein sequence ID" value="MTT75552.1"/>
    <property type="molecule type" value="Genomic_DNA"/>
</dbReference>
<protein>
    <recommendedName>
        <fullName evidence="6">Lipoprotein</fullName>
    </recommendedName>
</protein>
<name>A0A7X2XFG5_9FIRM</name>
<dbReference type="EMBL" id="WNBW01000002">
    <property type="protein sequence ID" value="MTU03614.1"/>
    <property type="molecule type" value="Genomic_DNA"/>
</dbReference>
<proteinExistence type="predicted"/>
<dbReference type="Proteomes" id="UP000484547">
    <property type="component" value="Unassembled WGS sequence"/>
</dbReference>
<keyword evidence="1" id="KW-0732">Signal</keyword>
<evidence type="ECO:0000313" key="5">
    <source>
        <dbReference type="Proteomes" id="UP000484547"/>
    </source>
</evidence>
<evidence type="ECO:0008006" key="6">
    <source>
        <dbReference type="Google" id="ProtNLM"/>
    </source>
</evidence>
<reference evidence="4 5" key="1">
    <citation type="journal article" date="2019" name="Nat. Med.">
        <title>A library of human gut bacterial isolates paired with longitudinal multiomics data enables mechanistic microbiome research.</title>
        <authorList>
            <person name="Poyet M."/>
            <person name="Groussin M."/>
            <person name="Gibbons S.M."/>
            <person name="Avila-Pacheco J."/>
            <person name="Jiang X."/>
            <person name="Kearney S.M."/>
            <person name="Perrotta A.R."/>
            <person name="Berdy B."/>
            <person name="Zhao S."/>
            <person name="Lieberman T.D."/>
            <person name="Swanson P.K."/>
            <person name="Smith M."/>
            <person name="Roesemann S."/>
            <person name="Alexander J.E."/>
            <person name="Rich S.A."/>
            <person name="Livny J."/>
            <person name="Vlamakis H."/>
            <person name="Clish C."/>
            <person name="Bullock K."/>
            <person name="Deik A."/>
            <person name="Scott J."/>
            <person name="Pierce K.A."/>
            <person name="Xavier R.J."/>
            <person name="Alm E.J."/>
        </authorList>
    </citation>
    <scope>NUCLEOTIDE SEQUENCE [LARGE SCALE GENOMIC DNA]</scope>
    <source>
        <strain evidence="2 5">BIOML-A13</strain>
        <strain evidence="3 4">BIOML-A3</strain>
    </source>
</reference>
<organism evidence="2 5">
    <name type="scientific">Phascolarctobacterium faecium</name>
    <dbReference type="NCBI Taxonomy" id="33025"/>
    <lineage>
        <taxon>Bacteria</taxon>
        <taxon>Bacillati</taxon>
        <taxon>Bacillota</taxon>
        <taxon>Negativicutes</taxon>
        <taxon>Acidaminococcales</taxon>
        <taxon>Acidaminococcaceae</taxon>
        <taxon>Phascolarctobacterium</taxon>
    </lineage>
</organism>
<gene>
    <name evidence="2" type="ORF">GMD11_04590</name>
    <name evidence="3" type="ORF">GMD18_04235</name>
</gene>
<accession>A0A7X2XFG5</accession>
<evidence type="ECO:0000313" key="2">
    <source>
        <dbReference type="EMBL" id="MTT75552.1"/>
    </source>
</evidence>
<comment type="caution">
    <text evidence="2">The sequence shown here is derived from an EMBL/GenBank/DDBJ whole genome shotgun (WGS) entry which is preliminary data.</text>
</comment>
<evidence type="ECO:0000313" key="4">
    <source>
        <dbReference type="Proteomes" id="UP000443070"/>
    </source>
</evidence>
<feature type="signal peptide" evidence="1">
    <location>
        <begin position="1"/>
        <end position="27"/>
    </location>
</feature>
<dbReference type="AlphaFoldDB" id="A0A7X2XFG5"/>
<evidence type="ECO:0000313" key="3">
    <source>
        <dbReference type="EMBL" id="MTU03614.1"/>
    </source>
</evidence>
<keyword evidence="4" id="KW-1185">Reference proteome</keyword>
<dbReference type="OrthoDB" id="9924109at2"/>